<dbReference type="Pfam" id="PF20611">
    <property type="entry name" value="DUF6801"/>
    <property type="match status" value="2"/>
</dbReference>
<dbReference type="RefSeq" id="WP_344939143.1">
    <property type="nucleotide sequence ID" value="NZ_BAAAZG010000001.1"/>
</dbReference>
<organism evidence="6 7">
    <name type="scientific">Actinomadura miaoliensis</name>
    <dbReference type="NCBI Taxonomy" id="430685"/>
    <lineage>
        <taxon>Bacteria</taxon>
        <taxon>Bacillati</taxon>
        <taxon>Actinomycetota</taxon>
        <taxon>Actinomycetes</taxon>
        <taxon>Streptosporangiales</taxon>
        <taxon>Thermomonosporaceae</taxon>
        <taxon>Actinomadura</taxon>
    </lineage>
</organism>
<dbReference type="Proteomes" id="UP001500683">
    <property type="component" value="Unassembled WGS sequence"/>
</dbReference>
<dbReference type="SMART" id="SM00060">
    <property type="entry name" value="FN3"/>
    <property type="match status" value="1"/>
</dbReference>
<evidence type="ECO:0000256" key="3">
    <source>
        <dbReference type="SAM" id="MobiDB-lite"/>
    </source>
</evidence>
<dbReference type="PROSITE" id="PS50853">
    <property type="entry name" value="FN3"/>
    <property type="match status" value="1"/>
</dbReference>
<keyword evidence="1" id="KW-0378">Hydrolase</keyword>
<feature type="domain" description="Fibronectin type-III" evidence="5">
    <location>
        <begin position="424"/>
        <end position="517"/>
    </location>
</feature>
<dbReference type="InterPro" id="IPR046542">
    <property type="entry name" value="DUF6801"/>
</dbReference>
<feature type="signal peptide" evidence="4">
    <location>
        <begin position="1"/>
        <end position="31"/>
    </location>
</feature>
<gene>
    <name evidence="6" type="ORF">GCM10022214_01020</name>
</gene>
<dbReference type="SUPFAM" id="SSF49265">
    <property type="entry name" value="Fibronectin type III"/>
    <property type="match status" value="1"/>
</dbReference>
<proteinExistence type="predicted"/>
<evidence type="ECO:0000313" key="6">
    <source>
        <dbReference type="EMBL" id="GAA4054149.1"/>
    </source>
</evidence>
<dbReference type="Gene3D" id="2.60.40.10">
    <property type="entry name" value="Immunoglobulins"/>
    <property type="match status" value="1"/>
</dbReference>
<reference evidence="7" key="1">
    <citation type="journal article" date="2019" name="Int. J. Syst. Evol. Microbiol.">
        <title>The Global Catalogue of Microorganisms (GCM) 10K type strain sequencing project: providing services to taxonomists for standard genome sequencing and annotation.</title>
        <authorList>
            <consortium name="The Broad Institute Genomics Platform"/>
            <consortium name="The Broad Institute Genome Sequencing Center for Infectious Disease"/>
            <person name="Wu L."/>
            <person name="Ma J."/>
        </authorList>
    </citation>
    <scope>NUCLEOTIDE SEQUENCE [LARGE SCALE GENOMIC DNA]</scope>
    <source>
        <strain evidence="7">JCM 16702</strain>
    </source>
</reference>
<dbReference type="InterPro" id="IPR057884">
    <property type="entry name" value="FN3_RIM-BP1/2/3"/>
</dbReference>
<evidence type="ECO:0000259" key="5">
    <source>
        <dbReference type="PROSITE" id="PS50853"/>
    </source>
</evidence>
<comment type="caution">
    <text evidence="6">The sequence shown here is derived from an EMBL/GenBank/DDBJ whole genome shotgun (WGS) entry which is preliminary data.</text>
</comment>
<keyword evidence="2" id="KW-0119">Carbohydrate metabolism</keyword>
<sequence>MRRTRKAGLPLALAGALVAGSTLYGVPVAHAASGTLSLDYRCDYPLLGLQDVRVQMTVDNIPDNPKVNEEIKGLPITAKATIPAATVEGLRTINAAKLTGFATAEAVVTQPGFPAPNIAPRVGFDPPTVDIPTSGDFTINTKGTSPSLSFTKAGWGEINVGNLTLRVTPLDASGQQTSLGQLNVKCYQKPGQKNSLVQFYVDDGTTPQPPKPAPTTLQAAQPPVEYGRPTYQPNVHKYDLTYTCDFPILGPSDEKGILKVRAEVDFPDKVKVNDYAPRIKIVSTNVLGANAVDALTQVSAVKLTKTTAYARADMTVPQYASPVKATVALPVPDTDIPQDYPSPPMTINATGQAPALVFTKAGSASMSIGNIDLETTPVQADGTPTQLGNVKAPCVKDPADQISKIDFEITDGGGPAPDTQAPTVPANVKVEAGAPASSSLKVSWDASTDKPDAGASGVGGYLVFRDGQQVADVKDGTSYTDSGLQAETEYKYGVVAYDKAGNKSEQSSPVSGKTGPGSTTPPTSGAFELSGSSSLKAANGKVALAGSVSGTVDAGGNVSADLKLKPATGTFSILGFLPVTADIAFAPQGRTTGTLSGGTLSTTTKTVVKVSSVKLFGIQIGGGSTCQTGSAATIPLRSTDFTVAGGGTLTGTYTLPALQGCGVLTPLLSAFVAGPGNTVTLRATPAK</sequence>
<keyword evidence="7" id="KW-1185">Reference proteome</keyword>
<evidence type="ECO:0000256" key="2">
    <source>
        <dbReference type="ARBA" id="ARBA00023326"/>
    </source>
</evidence>
<feature type="region of interest" description="Disordered" evidence="3">
    <location>
        <begin position="437"/>
        <end position="457"/>
    </location>
</feature>
<dbReference type="CDD" id="cd00063">
    <property type="entry name" value="FN3"/>
    <property type="match status" value="1"/>
</dbReference>
<feature type="region of interest" description="Disordered" evidence="3">
    <location>
        <begin position="502"/>
        <end position="530"/>
    </location>
</feature>
<name>A0ABP7UVT8_9ACTN</name>
<dbReference type="InterPro" id="IPR036116">
    <property type="entry name" value="FN3_sf"/>
</dbReference>
<protein>
    <recommendedName>
        <fullName evidence="5">Fibronectin type-III domain-containing protein</fullName>
    </recommendedName>
</protein>
<evidence type="ECO:0000256" key="4">
    <source>
        <dbReference type="SAM" id="SignalP"/>
    </source>
</evidence>
<feature type="compositionally biased region" description="Low complexity" evidence="3">
    <location>
        <begin position="507"/>
        <end position="525"/>
    </location>
</feature>
<keyword evidence="4" id="KW-0732">Signal</keyword>
<dbReference type="EMBL" id="BAAAZG010000001">
    <property type="protein sequence ID" value="GAA4054149.1"/>
    <property type="molecule type" value="Genomic_DNA"/>
</dbReference>
<keyword evidence="2" id="KW-0624">Polysaccharide degradation</keyword>
<evidence type="ECO:0000256" key="1">
    <source>
        <dbReference type="ARBA" id="ARBA00023295"/>
    </source>
</evidence>
<dbReference type="InterPro" id="IPR013783">
    <property type="entry name" value="Ig-like_fold"/>
</dbReference>
<evidence type="ECO:0000313" key="7">
    <source>
        <dbReference type="Proteomes" id="UP001500683"/>
    </source>
</evidence>
<keyword evidence="1" id="KW-0326">Glycosidase</keyword>
<feature type="chain" id="PRO_5045670199" description="Fibronectin type-III domain-containing protein" evidence="4">
    <location>
        <begin position="32"/>
        <end position="687"/>
    </location>
</feature>
<dbReference type="Pfam" id="PF25523">
    <property type="entry name" value="Ig_RIMBP2"/>
    <property type="match status" value="1"/>
</dbReference>
<accession>A0ABP7UVT8</accession>
<dbReference type="InterPro" id="IPR003961">
    <property type="entry name" value="FN3_dom"/>
</dbReference>